<keyword evidence="2" id="KW-0812">Transmembrane</keyword>
<sequence>MKLKVNFARIGALLLIISFTGNVLGSLVQFEPASFNVIPRSSQSVPIIADHTIVDQVRLDLIADVDIINAKNSLHIAYGHTSHGSQVTEGMAPLSAFKEANGGTEGLYDWHDGPETGSLDLDDYFMSGDLGHNGDLAWATSTRTYLDNSANSDVNVVMWSWCGGVSDNTEEGINIYLNEMNTLESEYPDVQFVYMTGHASSSGTGELGNTHIRNQQIRDYCVTNNKILFDFYDIECYNPSGDYFGNKNVTDACSYDSDENGSLDGNWATEWQEQHTEDVDWYSCGAAHSVALNANMKAYAAWWMFAVIAGADINTATTNTDSSSSSSTSSNTDPSSTTTGEFLGMSYNTLIGAGFGLGFVAIVVTLGIVIKKQM</sequence>
<evidence type="ECO:0000256" key="2">
    <source>
        <dbReference type="SAM" id="Phobius"/>
    </source>
</evidence>
<feature type="region of interest" description="Disordered" evidence="1">
    <location>
        <begin position="318"/>
        <end position="337"/>
    </location>
</feature>
<reference evidence="3" key="1">
    <citation type="submission" date="2022-09" db="EMBL/GenBank/DDBJ databases">
        <title>Actin cytoskeleton and complex cell architecture in an #Asgard archaeon.</title>
        <authorList>
            <person name="Ponce Toledo R.I."/>
            <person name="Schleper C."/>
            <person name="Rodrigues Oliveira T."/>
            <person name="Wollweber F."/>
            <person name="Xu J."/>
            <person name="Rittmann S."/>
            <person name="Klingl A."/>
            <person name="Pilhofer M."/>
        </authorList>
    </citation>
    <scope>NUCLEOTIDE SEQUENCE</scope>
    <source>
        <strain evidence="3">B-35</strain>
    </source>
</reference>
<organism evidence="3 4">
    <name type="scientific">Candidatus Lokiarchaeum ossiferum</name>
    <dbReference type="NCBI Taxonomy" id="2951803"/>
    <lineage>
        <taxon>Archaea</taxon>
        <taxon>Promethearchaeati</taxon>
        <taxon>Promethearchaeota</taxon>
        <taxon>Promethearchaeia</taxon>
        <taxon>Promethearchaeales</taxon>
        <taxon>Promethearchaeaceae</taxon>
        <taxon>Candidatus Lokiarchaeum</taxon>
    </lineage>
</organism>
<keyword evidence="4" id="KW-1185">Reference proteome</keyword>
<evidence type="ECO:0000256" key="1">
    <source>
        <dbReference type="SAM" id="MobiDB-lite"/>
    </source>
</evidence>
<evidence type="ECO:0000313" key="3">
    <source>
        <dbReference type="EMBL" id="UYP47463.1"/>
    </source>
</evidence>
<evidence type="ECO:0000313" key="4">
    <source>
        <dbReference type="Proteomes" id="UP001208689"/>
    </source>
</evidence>
<name>A0ABY6HVV0_9ARCH</name>
<feature type="transmembrane region" description="Helical" evidence="2">
    <location>
        <begin position="350"/>
        <end position="370"/>
    </location>
</feature>
<accession>A0ABY6HVV0</accession>
<keyword evidence="2" id="KW-1133">Transmembrane helix</keyword>
<protein>
    <submittedName>
        <fullName evidence="3">Uncharacterized protein</fullName>
    </submittedName>
</protein>
<dbReference type="EMBL" id="CP104013">
    <property type="protein sequence ID" value="UYP47463.1"/>
    <property type="molecule type" value="Genomic_DNA"/>
</dbReference>
<dbReference type="Proteomes" id="UP001208689">
    <property type="component" value="Chromosome"/>
</dbReference>
<keyword evidence="2" id="KW-0472">Membrane</keyword>
<gene>
    <name evidence="3" type="ORF">NEF87_003748</name>
</gene>
<proteinExistence type="predicted"/>